<dbReference type="Pfam" id="PF11167">
    <property type="entry name" value="DUF2953"/>
    <property type="match status" value="1"/>
</dbReference>
<dbReference type="InterPro" id="IPR021338">
    <property type="entry name" value="DUF2953"/>
</dbReference>
<dbReference type="RefSeq" id="WP_253058873.1">
    <property type="nucleotide sequence ID" value="NZ_JAMXWM010000003.1"/>
</dbReference>
<keyword evidence="2" id="KW-1185">Reference proteome</keyword>
<evidence type="ECO:0000313" key="2">
    <source>
        <dbReference type="Proteomes" id="UP001597399"/>
    </source>
</evidence>
<reference evidence="2" key="1">
    <citation type="journal article" date="2019" name="Int. J. Syst. Evol. Microbiol.">
        <title>The Global Catalogue of Microorganisms (GCM) 10K type strain sequencing project: providing services to taxonomists for standard genome sequencing and annotation.</title>
        <authorList>
            <consortium name="The Broad Institute Genomics Platform"/>
            <consortium name="The Broad Institute Genome Sequencing Center for Infectious Disease"/>
            <person name="Wu L."/>
            <person name="Ma J."/>
        </authorList>
    </citation>
    <scope>NUCLEOTIDE SEQUENCE [LARGE SCALE GENOMIC DNA]</scope>
    <source>
        <strain evidence="2">TISTR 2466</strain>
    </source>
</reference>
<proteinExistence type="predicted"/>
<sequence>MRLLIIFSAVFVSLLVLVFFIIMRSTLTIHVKFLISMRRLQWNTEFYLWGKHIWTIKSGKQTEPVKKSTGATVDNKDARNRQKINPKLWQKQMDQSLDLLRAWKLDEHVIVKHVVWVTTCGTGDAAETALLSGIIWSIKASILPWIAQFCSDHPRINVVPAFQRKTLNSNLSCMFQVKIGDAIAMIKKIRGQWKEG</sequence>
<comment type="caution">
    <text evidence="1">The sequence shown here is derived from an EMBL/GenBank/DDBJ whole genome shotgun (WGS) entry which is preliminary data.</text>
</comment>
<evidence type="ECO:0000313" key="1">
    <source>
        <dbReference type="EMBL" id="MFD2692151.1"/>
    </source>
</evidence>
<dbReference type="Proteomes" id="UP001597399">
    <property type="component" value="Unassembled WGS sequence"/>
</dbReference>
<protein>
    <submittedName>
        <fullName evidence="1">DUF2953 domain-containing protein</fullName>
    </submittedName>
</protein>
<dbReference type="EMBL" id="JBHUMQ010000001">
    <property type="protein sequence ID" value="MFD2692151.1"/>
    <property type="molecule type" value="Genomic_DNA"/>
</dbReference>
<organism evidence="1 2">
    <name type="scientific">Sporolactobacillus shoreicorticis</name>
    <dbReference type="NCBI Taxonomy" id="1923877"/>
    <lineage>
        <taxon>Bacteria</taxon>
        <taxon>Bacillati</taxon>
        <taxon>Bacillota</taxon>
        <taxon>Bacilli</taxon>
        <taxon>Bacillales</taxon>
        <taxon>Sporolactobacillaceae</taxon>
        <taxon>Sporolactobacillus</taxon>
    </lineage>
</organism>
<gene>
    <name evidence="1" type="ORF">ACFSUE_00615</name>
</gene>
<name>A0ABW5RXF2_9BACL</name>
<accession>A0ABW5RXF2</accession>